<organism evidence="2 3">
    <name type="scientific">Streblomastix strix</name>
    <dbReference type="NCBI Taxonomy" id="222440"/>
    <lineage>
        <taxon>Eukaryota</taxon>
        <taxon>Metamonada</taxon>
        <taxon>Preaxostyla</taxon>
        <taxon>Oxymonadida</taxon>
        <taxon>Streblomastigidae</taxon>
        <taxon>Streblomastix</taxon>
    </lineage>
</organism>
<evidence type="ECO:0000259" key="1">
    <source>
        <dbReference type="Pfam" id="PF08646"/>
    </source>
</evidence>
<feature type="non-terminal residue" evidence="2">
    <location>
        <position position="1"/>
    </location>
</feature>
<evidence type="ECO:0000313" key="2">
    <source>
        <dbReference type="EMBL" id="KAA6362090.1"/>
    </source>
</evidence>
<dbReference type="Gene3D" id="2.40.50.140">
    <property type="entry name" value="Nucleic acid-binding proteins"/>
    <property type="match status" value="1"/>
</dbReference>
<reference evidence="2 3" key="1">
    <citation type="submission" date="2019-03" db="EMBL/GenBank/DDBJ databases">
        <title>Single cell metagenomics reveals metabolic interactions within the superorganism composed of flagellate Streblomastix strix and complex community of Bacteroidetes bacteria on its surface.</title>
        <authorList>
            <person name="Treitli S.C."/>
            <person name="Kolisko M."/>
            <person name="Husnik F."/>
            <person name="Keeling P."/>
            <person name="Hampl V."/>
        </authorList>
    </citation>
    <scope>NUCLEOTIDE SEQUENCE [LARGE SCALE GENOMIC DNA]</scope>
    <source>
        <strain evidence="2">ST1C</strain>
    </source>
</reference>
<dbReference type="EMBL" id="SNRW01024665">
    <property type="protein sequence ID" value="KAA6362090.1"/>
    <property type="molecule type" value="Genomic_DNA"/>
</dbReference>
<sequence>SDWVNLFAQRAEDLFKMKASDLYSHQIEQPDRFNSIRNGCLFEPKLWKIRSSPDTKIKSASKYTCISIDDLNYEQESEVLLQDIYEYLNEDGKETCDIIIQPYNIKSEKLDQKEQRKANDIIFNDLFPKLDLWKLISTIGANNDHQQIKQTLFSVDNNSYQRKSRLLLLQIVGYLTDEEVNQHNIAALPLNEDLDLIF</sequence>
<dbReference type="AlphaFoldDB" id="A0A5J4TVN0"/>
<dbReference type="SUPFAM" id="SSF50249">
    <property type="entry name" value="Nucleic acid-binding proteins"/>
    <property type="match status" value="1"/>
</dbReference>
<gene>
    <name evidence="2" type="ORF">EZS28_042383</name>
</gene>
<comment type="caution">
    <text evidence="2">The sequence shown here is derived from an EMBL/GenBank/DDBJ whole genome shotgun (WGS) entry which is preliminary data.</text>
</comment>
<dbReference type="Pfam" id="PF08646">
    <property type="entry name" value="Rep_fac-A_C"/>
    <property type="match status" value="1"/>
</dbReference>
<dbReference type="InterPro" id="IPR012340">
    <property type="entry name" value="NA-bd_OB-fold"/>
</dbReference>
<dbReference type="Proteomes" id="UP000324800">
    <property type="component" value="Unassembled WGS sequence"/>
</dbReference>
<name>A0A5J4TVN0_9EUKA</name>
<dbReference type="InterPro" id="IPR013955">
    <property type="entry name" value="Rep_factor-A_C"/>
</dbReference>
<feature type="domain" description="Replication factor A C-terminal" evidence="1">
    <location>
        <begin position="3"/>
        <end position="80"/>
    </location>
</feature>
<evidence type="ECO:0000313" key="3">
    <source>
        <dbReference type="Proteomes" id="UP000324800"/>
    </source>
</evidence>
<accession>A0A5J4TVN0</accession>
<protein>
    <recommendedName>
        <fullName evidence="1">Replication factor A C-terminal domain-containing protein</fullName>
    </recommendedName>
</protein>
<proteinExistence type="predicted"/>
<dbReference type="OrthoDB" id="1751331at2759"/>